<dbReference type="EMBL" id="PYGD01000006">
    <property type="protein sequence ID" value="PSK91097.1"/>
    <property type="molecule type" value="Genomic_DNA"/>
</dbReference>
<gene>
    <name evidence="9" type="primary">bioA</name>
    <name evidence="10" type="ORF">B0I18_106107</name>
</gene>
<dbReference type="GO" id="GO:0004141">
    <property type="term" value="F:dethiobiotin synthase activity"/>
    <property type="evidence" value="ECO:0007669"/>
    <property type="project" value="TreeGrafter"/>
</dbReference>
<comment type="pathway">
    <text evidence="2 9">Cofactor biosynthesis; biotin biosynthesis; 7,8-diaminononanoate from 8-amino-7-oxononanoate (SAM route): step 1/1.</text>
</comment>
<keyword evidence="3 9" id="KW-0032">Aminotransferase</keyword>
<comment type="subcellular location">
    <subcellularLocation>
        <location evidence="9">Cytoplasm</location>
    </subcellularLocation>
</comment>
<comment type="function">
    <text evidence="9">Catalyzes the transfer of the alpha-amino group from S-adenosyl-L-methionine (SAM) to 7-keto-8-aminopelargonic acid (KAPA) to form 7,8-diaminopelargonic acid (DAPA). It is the only aminotransferase known to utilize SAM as an amino donor.</text>
</comment>
<feature type="binding site" evidence="9">
    <location>
        <position position="267"/>
    </location>
    <ligand>
        <name>substrate</name>
    </ligand>
</feature>
<feature type="binding site" evidence="9">
    <location>
        <position position="143"/>
    </location>
    <ligand>
        <name>substrate</name>
    </ligand>
</feature>
<dbReference type="HAMAP" id="MF_00834">
    <property type="entry name" value="BioA"/>
    <property type="match status" value="1"/>
</dbReference>
<evidence type="ECO:0000256" key="8">
    <source>
        <dbReference type="ARBA" id="ARBA00048449"/>
    </source>
</evidence>
<dbReference type="Proteomes" id="UP000240572">
    <property type="component" value="Unassembled WGS sequence"/>
</dbReference>
<protein>
    <recommendedName>
        <fullName evidence="9">Adenosylmethionine-8-amino-7-oxononanoate aminotransferase</fullName>
        <ecNumber evidence="9">2.6.1.62</ecNumber>
    </recommendedName>
    <alternativeName>
        <fullName evidence="9">7,8-diamino-pelargonic acid aminotransferase</fullName>
        <shortName evidence="9">DAPA AT</shortName>
        <shortName evidence="9">DAPA aminotransferase</shortName>
    </alternativeName>
    <alternativeName>
        <fullName evidence="9">7,8-diaminononanoate synthase</fullName>
        <shortName evidence="9">DANS</shortName>
    </alternativeName>
    <alternativeName>
        <fullName evidence="9">Diaminopelargonic acid synthase</fullName>
    </alternativeName>
</protein>
<dbReference type="Gene3D" id="3.90.1150.10">
    <property type="entry name" value="Aspartate Aminotransferase, domain 1"/>
    <property type="match status" value="1"/>
</dbReference>
<organism evidence="10 11">
    <name type="scientific">Taibaiella chishuiensis</name>
    <dbReference type="NCBI Taxonomy" id="1434707"/>
    <lineage>
        <taxon>Bacteria</taxon>
        <taxon>Pseudomonadati</taxon>
        <taxon>Bacteroidota</taxon>
        <taxon>Chitinophagia</taxon>
        <taxon>Chitinophagales</taxon>
        <taxon>Chitinophagaceae</taxon>
        <taxon>Taibaiella</taxon>
    </lineage>
</organism>
<dbReference type="CDD" id="cd00610">
    <property type="entry name" value="OAT_like"/>
    <property type="match status" value="1"/>
</dbReference>
<keyword evidence="4 9" id="KW-0808">Transferase</keyword>
<dbReference type="Pfam" id="PF00202">
    <property type="entry name" value="Aminotran_3"/>
    <property type="match status" value="1"/>
</dbReference>
<comment type="catalytic activity">
    <reaction evidence="8 9">
        <text>(8S)-8-amino-7-oxononanoate + S-adenosyl-L-methionine = S-adenosyl-4-methylsulfanyl-2-oxobutanoate + (7R,8S)-7,8-diammoniononanoate</text>
        <dbReference type="Rhea" id="RHEA:16861"/>
        <dbReference type="ChEBI" id="CHEBI:16490"/>
        <dbReference type="ChEBI" id="CHEBI:59789"/>
        <dbReference type="ChEBI" id="CHEBI:149468"/>
        <dbReference type="ChEBI" id="CHEBI:149469"/>
        <dbReference type="EC" id="2.6.1.62"/>
    </reaction>
</comment>
<evidence type="ECO:0000256" key="1">
    <source>
        <dbReference type="ARBA" id="ARBA00001933"/>
    </source>
</evidence>
<feature type="binding site" evidence="9">
    <location>
        <position position="301"/>
    </location>
    <ligand>
        <name>substrate</name>
    </ligand>
</feature>
<reference evidence="10 11" key="1">
    <citation type="submission" date="2018-03" db="EMBL/GenBank/DDBJ databases">
        <title>Genomic Encyclopedia of Type Strains, Phase III (KMG-III): the genomes of soil and plant-associated and newly described type strains.</title>
        <authorList>
            <person name="Whitman W."/>
        </authorList>
    </citation>
    <scope>NUCLEOTIDE SEQUENCE [LARGE SCALE GENOMIC DNA]</scope>
    <source>
        <strain evidence="10 11">CGMCC 1.12700</strain>
    </source>
</reference>
<feature type="binding site" evidence="9">
    <location>
        <begin position="111"/>
        <end position="112"/>
    </location>
    <ligand>
        <name>pyridoxal 5'-phosphate</name>
        <dbReference type="ChEBI" id="CHEBI:597326"/>
    </ligand>
</feature>
<feature type="binding site" evidence="9">
    <location>
        <position position="392"/>
    </location>
    <ligand>
        <name>substrate</name>
    </ligand>
</feature>
<keyword evidence="5 9" id="KW-0949">S-adenosyl-L-methionine</keyword>
<evidence type="ECO:0000256" key="9">
    <source>
        <dbReference type="HAMAP-Rule" id="MF_00834"/>
    </source>
</evidence>
<feature type="binding site" evidence="9">
    <location>
        <begin position="302"/>
        <end position="303"/>
    </location>
    <ligand>
        <name>pyridoxal 5'-phosphate</name>
        <dbReference type="ChEBI" id="CHEBI:597326"/>
    </ligand>
</feature>
<keyword evidence="11" id="KW-1185">Reference proteome</keyword>
<evidence type="ECO:0000313" key="10">
    <source>
        <dbReference type="EMBL" id="PSK91097.1"/>
    </source>
</evidence>
<dbReference type="UniPathway" id="UPA00078">
    <property type="reaction ID" value="UER00160"/>
</dbReference>
<dbReference type="InterPro" id="IPR005814">
    <property type="entry name" value="Aminotrans_3"/>
</dbReference>
<evidence type="ECO:0000256" key="4">
    <source>
        <dbReference type="ARBA" id="ARBA00022679"/>
    </source>
</evidence>
<sequence length="425" mass="46888">MNSIRTRDSAVIWHPYTQMKHWPEAIGIVRGEGVYLVDEAGNRYIDAISSWWVNLHGHAHPYIAAQLSQQLYQLEHCIFAGFTHEPAVRLAERLLPLLPGAMVRIFYSDNGSTAVEVAIKMAWQYHQQTGSGKTKLVALEGAYHGDTFGAMSVSGRSLFTDRFAPLLFDAAFIPFPGEDNEAACLAAFDALLEAGDVAAIILEPLIQGSAGMRMYPPAVLEQLMQRARQQGCLVIADEVMTGFGRTGTLFACDQVQAAGPDIVCLSKGLTGGTLPLGVTACSQDIFDAFLGDEAHRTLYHGHSFTANPIACMAGNASLDLLLDPVCQENIQQIGQAHARARLRWQDHKRIKSVRQHGTILAIELDTGSGTGYLNEQRDFIYRFFLERGILMRPLGNIIYILPPYCITLPELDLIYRQIDALLETI</sequence>
<dbReference type="EC" id="2.6.1.62" evidence="9"/>
<feature type="site" description="Participates in the substrate recognition with KAPA and in a stacking interaction with the adenine ring of SAM" evidence="9">
    <location>
        <position position="16"/>
    </location>
</feature>
<dbReference type="FunFam" id="3.40.640.10:FF:000004">
    <property type="entry name" value="Acetylornithine aminotransferase"/>
    <property type="match status" value="1"/>
</dbReference>
<evidence type="ECO:0000256" key="7">
    <source>
        <dbReference type="ARBA" id="ARBA00022898"/>
    </source>
</evidence>
<feature type="binding site" evidence="9">
    <location>
        <position position="237"/>
    </location>
    <ligand>
        <name>pyridoxal 5'-phosphate</name>
        <dbReference type="ChEBI" id="CHEBI:597326"/>
    </ligand>
</feature>
<dbReference type="InterPro" id="IPR049704">
    <property type="entry name" value="Aminotrans_3_PPA_site"/>
</dbReference>
<evidence type="ECO:0000256" key="5">
    <source>
        <dbReference type="ARBA" id="ARBA00022691"/>
    </source>
</evidence>
<proteinExistence type="inferred from homology"/>
<evidence type="ECO:0000256" key="2">
    <source>
        <dbReference type="ARBA" id="ARBA00005063"/>
    </source>
</evidence>
<dbReference type="InterPro" id="IPR015424">
    <property type="entry name" value="PyrdxlP-dep_Trfase"/>
</dbReference>
<evidence type="ECO:0000256" key="3">
    <source>
        <dbReference type="ARBA" id="ARBA00022576"/>
    </source>
</evidence>
<dbReference type="GO" id="GO:0030170">
    <property type="term" value="F:pyridoxal phosphate binding"/>
    <property type="evidence" value="ECO:0007669"/>
    <property type="project" value="UniProtKB-UniRule"/>
</dbReference>
<dbReference type="PANTHER" id="PTHR42684:SF3">
    <property type="entry name" value="ADENOSYLMETHIONINE-8-AMINO-7-OXONONANOATE AMINOTRANSFERASE"/>
    <property type="match status" value="1"/>
</dbReference>
<dbReference type="PROSITE" id="PS00600">
    <property type="entry name" value="AA_TRANSFER_CLASS_3"/>
    <property type="match status" value="1"/>
</dbReference>
<dbReference type="OrthoDB" id="730777at2"/>
<dbReference type="PANTHER" id="PTHR42684">
    <property type="entry name" value="ADENOSYLMETHIONINE-8-AMINO-7-OXONONANOATE AMINOTRANSFERASE"/>
    <property type="match status" value="1"/>
</dbReference>
<dbReference type="NCBIfam" id="NF004624">
    <property type="entry name" value="PRK05964.1"/>
    <property type="match status" value="1"/>
</dbReference>
<keyword evidence="9" id="KW-0963">Cytoplasm</keyword>
<dbReference type="GO" id="GO:0009102">
    <property type="term" value="P:biotin biosynthetic process"/>
    <property type="evidence" value="ECO:0007669"/>
    <property type="project" value="UniProtKB-UniRule"/>
</dbReference>
<dbReference type="InterPro" id="IPR005815">
    <property type="entry name" value="BioA"/>
</dbReference>
<comment type="similarity">
    <text evidence="9">Belongs to the class-III pyridoxal-phosphate-dependent aminotransferase family. BioA subfamily.</text>
</comment>
<evidence type="ECO:0000313" key="11">
    <source>
        <dbReference type="Proteomes" id="UP000240572"/>
    </source>
</evidence>
<dbReference type="GO" id="GO:0004015">
    <property type="term" value="F:adenosylmethionine-8-amino-7-oxononanoate transaminase activity"/>
    <property type="evidence" value="ECO:0007669"/>
    <property type="project" value="UniProtKB-UniRule"/>
</dbReference>
<dbReference type="SUPFAM" id="SSF53383">
    <property type="entry name" value="PLP-dependent transferases"/>
    <property type="match status" value="1"/>
</dbReference>
<dbReference type="Gene3D" id="3.40.640.10">
    <property type="entry name" value="Type I PLP-dependent aspartate aminotransferase-like (Major domain)"/>
    <property type="match status" value="1"/>
</dbReference>
<dbReference type="NCBIfam" id="TIGR00508">
    <property type="entry name" value="bioA"/>
    <property type="match status" value="1"/>
</dbReference>
<comment type="subunit">
    <text evidence="9">Homodimer.</text>
</comment>
<evidence type="ECO:0000256" key="6">
    <source>
        <dbReference type="ARBA" id="ARBA00022756"/>
    </source>
</evidence>
<dbReference type="GO" id="GO:0005737">
    <property type="term" value="C:cytoplasm"/>
    <property type="evidence" value="ECO:0007669"/>
    <property type="project" value="UniProtKB-SubCell"/>
</dbReference>
<comment type="caution">
    <text evidence="10">The sequence shown here is derived from an EMBL/GenBank/DDBJ whole genome shotgun (WGS) entry which is preliminary data.</text>
</comment>
<name>A0A2P8D1K6_9BACT</name>
<accession>A0A2P8D1K6</accession>
<feature type="modified residue" description="N6-(pyridoxal phosphate)lysine" evidence="9">
    <location>
        <position position="267"/>
    </location>
</feature>
<dbReference type="RefSeq" id="WP_106523706.1">
    <property type="nucleotide sequence ID" value="NZ_PYGD01000006.1"/>
</dbReference>
<dbReference type="InterPro" id="IPR015422">
    <property type="entry name" value="PyrdxlP-dep_Trfase_small"/>
</dbReference>
<comment type="cofactor">
    <cofactor evidence="1 9">
        <name>pyridoxal 5'-phosphate</name>
        <dbReference type="ChEBI" id="CHEBI:597326"/>
    </cofactor>
</comment>
<dbReference type="InterPro" id="IPR015421">
    <property type="entry name" value="PyrdxlP-dep_Trfase_major"/>
</dbReference>
<feature type="binding site" evidence="9">
    <location>
        <position position="51"/>
    </location>
    <ligand>
        <name>substrate</name>
    </ligand>
</feature>
<keyword evidence="7 9" id="KW-0663">Pyridoxal phosphate</keyword>
<dbReference type="GO" id="GO:0051537">
    <property type="term" value="F:2 iron, 2 sulfur cluster binding"/>
    <property type="evidence" value="ECO:0007669"/>
    <property type="project" value="UniProtKB-KW"/>
</dbReference>
<keyword evidence="6 9" id="KW-0093">Biotin biosynthesis</keyword>
<dbReference type="AlphaFoldDB" id="A0A2P8D1K6"/>